<keyword evidence="3" id="KW-0813">Transport</keyword>
<sequence>MKPRIIVCCLGRTGYKIFCLLRQQGAFVVGISNRPIPGESSDIIIGEVRSAATLLAAGIQEAHTLVITGNDDALNLAILMQARILNPQIRIVNRLFNRSLGERLDRTLPDHCSMSVSALAAPVFAFAALGNQAIGQLTLYEQTWPIHEEYIDSDHPWKGRPLSELWDERTRMLIYYLAAGEKVDLVSATLTGRCLGEGDRLIVATQPQKGTDRISWGEQIAKKLTSWRRIQEHSRSTVLVVLVLLLSIFAASLTYTCVNLETSFVDALYFSVGMITGAGGKEEVAENAPDLIKIFTAIMMLVGAGTVGICYALLNDFVLGTRFRQLLAAPPIPERHHYIVCGLGGIGIQTVKQLRATGHEVVAIERDPNSRFLSAAQALKIPVIHADATLPAGLEAAGVRHCQALLAVTSDDMINLEIALTAKGLVPKLPVVVRDRDPHFAMMVKQVFDFEAVLSPTEIAAPSFAAAAIGGRIFGSGMTAGNLWIALATLITPAHPFCNQLVKDTAMNADFVPLYIDQNDRTIHGWELLECRLIPGYILYLTIPANRLDRIWRTTPLVQI</sequence>
<accession>A0A7C3VNV9</accession>
<feature type="domain" description="RCK N-terminal" evidence="2">
    <location>
        <begin position="335"/>
        <end position="454"/>
    </location>
</feature>
<keyword evidence="1" id="KW-1133">Transmembrane helix</keyword>
<dbReference type="EMBL" id="DSPX01000094">
    <property type="protein sequence ID" value="HGG00850.1"/>
    <property type="molecule type" value="Genomic_DNA"/>
</dbReference>
<dbReference type="GO" id="GO:0006813">
    <property type="term" value="P:potassium ion transport"/>
    <property type="evidence" value="ECO:0007669"/>
    <property type="project" value="InterPro"/>
</dbReference>
<name>A0A7C3VNV9_9CYAN</name>
<dbReference type="AlphaFoldDB" id="A0A7C3VNV9"/>
<dbReference type="Gene3D" id="3.40.50.720">
    <property type="entry name" value="NAD(P)-binding Rossmann-like Domain"/>
    <property type="match status" value="2"/>
</dbReference>
<dbReference type="SUPFAM" id="SSF81324">
    <property type="entry name" value="Voltage-gated potassium channels"/>
    <property type="match status" value="1"/>
</dbReference>
<dbReference type="GO" id="GO:0034220">
    <property type="term" value="P:monoatomic ion transmembrane transport"/>
    <property type="evidence" value="ECO:0007669"/>
    <property type="project" value="UniProtKB-KW"/>
</dbReference>
<protein>
    <submittedName>
        <fullName evidence="3">Potassium channel protein</fullName>
    </submittedName>
</protein>
<dbReference type="PANTHER" id="PTHR43833">
    <property type="entry name" value="POTASSIUM CHANNEL PROTEIN 2-RELATED-RELATED"/>
    <property type="match status" value="1"/>
</dbReference>
<feature type="transmembrane region" description="Helical" evidence="1">
    <location>
        <begin position="291"/>
        <end position="314"/>
    </location>
</feature>
<organism evidence="3">
    <name type="scientific">Planktothricoides sp. SpSt-374</name>
    <dbReference type="NCBI Taxonomy" id="2282167"/>
    <lineage>
        <taxon>Bacteria</taxon>
        <taxon>Bacillati</taxon>
        <taxon>Cyanobacteriota</taxon>
        <taxon>Cyanophyceae</taxon>
        <taxon>Oscillatoriophycideae</taxon>
        <taxon>Oscillatoriales</taxon>
        <taxon>Oscillatoriaceae</taxon>
        <taxon>Planktothricoides</taxon>
    </lineage>
</organism>
<dbReference type="InterPro" id="IPR036291">
    <property type="entry name" value="NAD(P)-bd_dom_sf"/>
</dbReference>
<dbReference type="PANTHER" id="PTHR43833:SF11">
    <property type="entry name" value="VOLTAGE-GATED POTASSIUM CHANNEL KCH"/>
    <property type="match status" value="1"/>
</dbReference>
<gene>
    <name evidence="3" type="ORF">ENR15_09425</name>
</gene>
<keyword evidence="1" id="KW-0472">Membrane</keyword>
<dbReference type="InterPro" id="IPR003148">
    <property type="entry name" value="RCK_N"/>
</dbReference>
<reference evidence="3" key="1">
    <citation type="journal article" date="2020" name="mSystems">
        <title>Genome- and Community-Level Interaction Insights into Carbon Utilization and Element Cycling Functions of Hydrothermarchaeota in Hydrothermal Sediment.</title>
        <authorList>
            <person name="Zhou Z."/>
            <person name="Liu Y."/>
            <person name="Xu W."/>
            <person name="Pan J."/>
            <person name="Luo Z.H."/>
            <person name="Li M."/>
        </authorList>
    </citation>
    <scope>NUCLEOTIDE SEQUENCE [LARGE SCALE GENOMIC DNA]</scope>
    <source>
        <strain evidence="3">SpSt-374</strain>
    </source>
</reference>
<dbReference type="PROSITE" id="PS51201">
    <property type="entry name" value="RCK_N"/>
    <property type="match status" value="1"/>
</dbReference>
<dbReference type="Pfam" id="PF02254">
    <property type="entry name" value="TrkA_N"/>
    <property type="match status" value="2"/>
</dbReference>
<comment type="caution">
    <text evidence="3">The sequence shown here is derived from an EMBL/GenBank/DDBJ whole genome shotgun (WGS) entry which is preliminary data.</text>
</comment>
<evidence type="ECO:0000256" key="1">
    <source>
        <dbReference type="SAM" id="Phobius"/>
    </source>
</evidence>
<evidence type="ECO:0000313" key="3">
    <source>
        <dbReference type="EMBL" id="HGG00850.1"/>
    </source>
</evidence>
<evidence type="ECO:0000259" key="2">
    <source>
        <dbReference type="PROSITE" id="PS51201"/>
    </source>
</evidence>
<dbReference type="Gene3D" id="1.10.287.70">
    <property type="match status" value="1"/>
</dbReference>
<feature type="transmembrane region" description="Helical" evidence="1">
    <location>
        <begin position="237"/>
        <end position="255"/>
    </location>
</feature>
<proteinExistence type="predicted"/>
<keyword evidence="1" id="KW-0812">Transmembrane</keyword>
<dbReference type="InterPro" id="IPR050721">
    <property type="entry name" value="Trk_Ktr_HKT_K-transport"/>
</dbReference>
<keyword evidence="3" id="KW-0406">Ion transport</keyword>
<dbReference type="SUPFAM" id="SSF51735">
    <property type="entry name" value="NAD(P)-binding Rossmann-fold domains"/>
    <property type="match status" value="2"/>
</dbReference>
<keyword evidence="3" id="KW-0407">Ion channel</keyword>